<reference evidence="1 2" key="1">
    <citation type="submission" date="2020-04" db="EMBL/GenBank/DDBJ databases">
        <title>Acinetobacter Taxon 24.</title>
        <authorList>
            <person name="Nemec A."/>
            <person name="Radolfova-Krizova L."/>
            <person name="Higgins P.G."/>
            <person name="Spanelova P."/>
        </authorList>
    </citation>
    <scope>NUCLEOTIDE SEQUENCE [LARGE SCALE GENOMIC DNA]</scope>
    <source>
        <strain evidence="1 2">ANC 4280</strain>
    </source>
</reference>
<dbReference type="EMBL" id="JABERH010000015">
    <property type="protein sequence ID" value="NNH38077.1"/>
    <property type="molecule type" value="Genomic_DNA"/>
</dbReference>
<comment type="caution">
    <text evidence="1">The sequence shown here is derived from an EMBL/GenBank/DDBJ whole genome shotgun (WGS) entry which is preliminary data.</text>
</comment>
<protein>
    <submittedName>
        <fullName evidence="1">Uncharacterized protein</fullName>
    </submittedName>
</protein>
<gene>
    <name evidence="1" type="ORF">HLH11_05275</name>
</gene>
<evidence type="ECO:0000313" key="2">
    <source>
        <dbReference type="Proteomes" id="UP000532147"/>
    </source>
</evidence>
<proteinExistence type="predicted"/>
<sequence>MRLKALEKNLSPQARQKLNTFKALVNPSMNTNFNSSDELAWYDFIIQIHLDQCEIDYEIFQQWLIQDIKFSGKAASILSDRLSSGLFLLNHYES</sequence>
<name>A0A8E4FB75_9GAMM</name>
<dbReference type="Proteomes" id="UP000532147">
    <property type="component" value="Unassembled WGS sequence"/>
</dbReference>
<accession>A0A8E4FB75</accession>
<dbReference type="AlphaFoldDB" id="A0A8E4FB75"/>
<dbReference type="RefSeq" id="WP_171534112.1">
    <property type="nucleotide sequence ID" value="NZ_JABERH010000015.1"/>
</dbReference>
<evidence type="ECO:0000313" key="1">
    <source>
        <dbReference type="EMBL" id="NNH38077.1"/>
    </source>
</evidence>
<organism evidence="1 2">
    <name type="scientific">Acinetobacter terrae</name>
    <dbReference type="NCBI Taxonomy" id="2731247"/>
    <lineage>
        <taxon>Bacteria</taxon>
        <taxon>Pseudomonadati</taxon>
        <taxon>Pseudomonadota</taxon>
        <taxon>Gammaproteobacteria</taxon>
        <taxon>Moraxellales</taxon>
        <taxon>Moraxellaceae</taxon>
        <taxon>Acinetobacter</taxon>
        <taxon>Acinetobacter Taxon 24</taxon>
    </lineage>
</organism>